<dbReference type="InterPro" id="IPR002110">
    <property type="entry name" value="Ankyrin_rpt"/>
</dbReference>
<feature type="region of interest" description="Disordered" evidence="2">
    <location>
        <begin position="1"/>
        <end position="29"/>
    </location>
</feature>
<dbReference type="PROSITE" id="PS50088">
    <property type="entry name" value="ANK_REPEAT"/>
    <property type="match status" value="3"/>
</dbReference>
<proteinExistence type="predicted"/>
<dbReference type="OrthoDB" id="341259at2759"/>
<dbReference type="CDD" id="cd00065">
    <property type="entry name" value="FYVE_like_SF"/>
    <property type="match status" value="1"/>
</dbReference>
<dbReference type="Gene3D" id="1.25.40.20">
    <property type="entry name" value="Ankyrin repeat-containing domain"/>
    <property type="match status" value="1"/>
</dbReference>
<dbReference type="Proteomes" id="UP000481153">
    <property type="component" value="Unassembled WGS sequence"/>
</dbReference>
<protein>
    <submittedName>
        <fullName evidence="3">Uncharacterized protein</fullName>
    </submittedName>
</protein>
<feature type="repeat" description="ANK" evidence="1">
    <location>
        <begin position="94"/>
        <end position="126"/>
    </location>
</feature>
<evidence type="ECO:0000313" key="4">
    <source>
        <dbReference type="Proteomes" id="UP000481153"/>
    </source>
</evidence>
<feature type="repeat" description="ANK" evidence="1">
    <location>
        <begin position="128"/>
        <end position="167"/>
    </location>
</feature>
<reference evidence="3 4" key="1">
    <citation type="submission" date="2019-07" db="EMBL/GenBank/DDBJ databases">
        <title>Genomics analysis of Aphanomyces spp. identifies a new class of oomycete effector associated with host adaptation.</title>
        <authorList>
            <person name="Gaulin E."/>
        </authorList>
    </citation>
    <scope>NUCLEOTIDE SEQUENCE [LARGE SCALE GENOMIC DNA]</scope>
    <source>
        <strain evidence="3 4">ATCC 201684</strain>
    </source>
</reference>
<dbReference type="PROSITE" id="PS50297">
    <property type="entry name" value="ANK_REP_REGION"/>
    <property type="match status" value="2"/>
</dbReference>
<organism evidence="3 4">
    <name type="scientific">Aphanomyces euteiches</name>
    <dbReference type="NCBI Taxonomy" id="100861"/>
    <lineage>
        <taxon>Eukaryota</taxon>
        <taxon>Sar</taxon>
        <taxon>Stramenopiles</taxon>
        <taxon>Oomycota</taxon>
        <taxon>Saprolegniomycetes</taxon>
        <taxon>Saprolegniales</taxon>
        <taxon>Verrucalvaceae</taxon>
        <taxon>Aphanomyces</taxon>
    </lineage>
</organism>
<keyword evidence="4" id="KW-1185">Reference proteome</keyword>
<dbReference type="Pfam" id="PF00023">
    <property type="entry name" value="Ank"/>
    <property type="match status" value="1"/>
</dbReference>
<comment type="caution">
    <text evidence="3">The sequence shown here is derived from an EMBL/GenBank/DDBJ whole genome shotgun (WGS) entry which is preliminary data.</text>
</comment>
<evidence type="ECO:0000256" key="1">
    <source>
        <dbReference type="PROSITE-ProRule" id="PRU00023"/>
    </source>
</evidence>
<accession>A0A6G0WFA5</accession>
<name>A0A6G0WFA5_9STRA</name>
<dbReference type="EMBL" id="VJMJ01000234">
    <property type="protein sequence ID" value="KAF0725708.1"/>
    <property type="molecule type" value="Genomic_DNA"/>
</dbReference>
<dbReference type="InterPro" id="IPR036770">
    <property type="entry name" value="Ankyrin_rpt-contain_sf"/>
</dbReference>
<dbReference type="SUPFAM" id="SSF48403">
    <property type="entry name" value="Ankyrin repeat"/>
    <property type="match status" value="1"/>
</dbReference>
<feature type="compositionally biased region" description="Low complexity" evidence="2">
    <location>
        <begin position="1"/>
        <end position="16"/>
    </location>
</feature>
<dbReference type="Pfam" id="PF12796">
    <property type="entry name" value="Ank_2"/>
    <property type="match status" value="1"/>
</dbReference>
<dbReference type="SMART" id="SM00248">
    <property type="entry name" value="ANK"/>
    <property type="match status" value="4"/>
</dbReference>
<keyword evidence="1" id="KW-0040">ANK repeat</keyword>
<sequence length="365" mass="40429">MYFGRAAAVPAPTPRRLSASGAPEDDHDEEFRRIEMDSPSARSMGDPAVQKSLFEMFNKRGYNLQSPSGASAVNFSFTSTASTSSVISFREPVHGQTPIHIAIRRGDVQVVEALLKNDADLTDIRDDHGNTPLHFAVGTSRRIPLAKAIRMVALLLNAGANATTVNNFGRTPIMVHLLTAQRDDPTILTMLIAVGGNVNSEVDRVPLLHIAATNNLPSLASTLVAHGADIHATNQHGLYLHQVASPSMLVSIIAHITEARPYIPIDSVHHCMDCGRVVKRKVVNPFGWLFRTKSQATNCFHCGWIFCSVCTTLHPLKDALPPSFHRDERFEKKRTFNDKRFKNIRCCRTCTQILRERLSKRTSLH</sequence>
<dbReference type="VEuPathDB" id="FungiDB:AeMF1_016897"/>
<dbReference type="PANTHER" id="PTHR24118:SF100">
    <property type="entry name" value="FYVE-TYPE DOMAIN-CONTAINING PROTEIN"/>
    <property type="match status" value="1"/>
</dbReference>
<dbReference type="AlphaFoldDB" id="A0A6G0WFA5"/>
<evidence type="ECO:0000313" key="3">
    <source>
        <dbReference type="EMBL" id="KAF0725708.1"/>
    </source>
</evidence>
<evidence type="ECO:0000256" key="2">
    <source>
        <dbReference type="SAM" id="MobiDB-lite"/>
    </source>
</evidence>
<feature type="repeat" description="ANK" evidence="1">
    <location>
        <begin position="203"/>
        <end position="235"/>
    </location>
</feature>
<dbReference type="PANTHER" id="PTHR24118">
    <property type="entry name" value="POTE ANKYRIN DOMAIN"/>
    <property type="match status" value="1"/>
</dbReference>
<dbReference type="PRINTS" id="PR01415">
    <property type="entry name" value="ANKYRIN"/>
</dbReference>
<gene>
    <name evidence="3" type="ORF">Ae201684_015861</name>
</gene>